<protein>
    <submittedName>
        <fullName evidence="1">Uncharacterized protein</fullName>
    </submittedName>
</protein>
<accession>A0A1F6BVP5</accession>
<dbReference type="STRING" id="1798471.A3A21_01320"/>
<organism evidence="1 2">
    <name type="scientific">Candidatus Jorgensenbacteria bacterium RIFCSPLOWO2_01_FULL_45_25b</name>
    <dbReference type="NCBI Taxonomy" id="1798471"/>
    <lineage>
        <taxon>Bacteria</taxon>
        <taxon>Candidatus Joergenseniibacteriota</taxon>
    </lineage>
</organism>
<gene>
    <name evidence="1" type="ORF">A3A21_01320</name>
</gene>
<reference evidence="1 2" key="1">
    <citation type="journal article" date="2016" name="Nat. Commun.">
        <title>Thousands of microbial genomes shed light on interconnected biogeochemical processes in an aquifer system.</title>
        <authorList>
            <person name="Anantharaman K."/>
            <person name="Brown C.T."/>
            <person name="Hug L.A."/>
            <person name="Sharon I."/>
            <person name="Castelle C.J."/>
            <person name="Probst A.J."/>
            <person name="Thomas B.C."/>
            <person name="Singh A."/>
            <person name="Wilkins M.J."/>
            <person name="Karaoz U."/>
            <person name="Brodie E.L."/>
            <person name="Williams K.H."/>
            <person name="Hubbard S.S."/>
            <person name="Banfield J.F."/>
        </authorList>
    </citation>
    <scope>NUCLEOTIDE SEQUENCE [LARGE SCALE GENOMIC DNA]</scope>
</reference>
<dbReference type="AlphaFoldDB" id="A0A1F6BVP5"/>
<sequence>MDETRVCQNCKKDFVIEPDDFLFYEKMKVPAPTFCSECRLVRRFAWRNEKSLYKRLCDKCGKGIVSVFSKETELTVYCGPCWWSDSWDGLNYGVDYDPNKLFLAQVRELFQRTPALANYTVTSTVENSDYVSMAAHLKNCYLTTYSDFNEDCLYASFILYSKGCVDNLMVDHCEFVYESVNCQKCYQTFFSVDSEGCHDVSFCRDCVGCSNCFGCSNLRNKRYHIFNEPYSKEEYEKKMRDMMPWTWANIRSMQDQSEKFWMRFPRKFMHERRNSSVSGDYIFNSKNVHDSYVCHHIENSRFCSYVTEARDCYDGTNYATGTELMYEFLQCGNDGSRIMCSWWACNGNRQAEYSMFPIGCKNVFGCVGLKKKEYCILNKQYDKESFDKLRKEIIVQMDKNPYIDKQGSIYKYGEFFPVELSPFGYNETTAQEFFPFREDEAREKGYGWKVFEKRDYKPTIQPNEIPDLIDAVQDSILQEIIACEHQGKCGEQCVGAFKIVQQELDFYRRMKLPLPLLCPNCRHHARLKWRNPATLTRRQCMCAGRHAGVYANTVTHVHGDAPCPNEFETSYAPNRQEIVYCEQCYNAEVV</sequence>
<proteinExistence type="predicted"/>
<evidence type="ECO:0000313" key="2">
    <source>
        <dbReference type="Proteomes" id="UP000176996"/>
    </source>
</evidence>
<comment type="caution">
    <text evidence="1">The sequence shown here is derived from an EMBL/GenBank/DDBJ whole genome shotgun (WGS) entry which is preliminary data.</text>
</comment>
<dbReference type="EMBL" id="MFKK01000015">
    <property type="protein sequence ID" value="OGG40989.1"/>
    <property type="molecule type" value="Genomic_DNA"/>
</dbReference>
<evidence type="ECO:0000313" key="1">
    <source>
        <dbReference type="EMBL" id="OGG40989.1"/>
    </source>
</evidence>
<dbReference type="Proteomes" id="UP000176996">
    <property type="component" value="Unassembled WGS sequence"/>
</dbReference>
<name>A0A1F6BVP5_9BACT</name>